<dbReference type="InterPro" id="IPR006091">
    <property type="entry name" value="Acyl-CoA_Oxase/DH_mid-dom"/>
</dbReference>
<dbReference type="InterPro" id="IPR046373">
    <property type="entry name" value="Acyl-CoA_Oxase/DH_mid-dom_sf"/>
</dbReference>
<dbReference type="STRING" id="1280950.HJO_05275"/>
<gene>
    <name evidence="10" type="ORF">HJO_05275</name>
</gene>
<dbReference type="RefSeq" id="WP_035615261.1">
    <property type="nucleotide sequence ID" value="NZ_ARYK01000002.1"/>
</dbReference>
<feature type="domain" description="Acyl-CoA dehydrogenase/oxidase C-terminal" evidence="7">
    <location>
        <begin position="232"/>
        <end position="382"/>
    </location>
</feature>
<dbReference type="InterPro" id="IPR036250">
    <property type="entry name" value="AcylCo_DH-like_C"/>
</dbReference>
<keyword evidence="3 6" id="KW-0285">Flavoprotein</keyword>
<comment type="similarity">
    <text evidence="2 6">Belongs to the acyl-CoA dehydrogenase family.</text>
</comment>
<dbReference type="Gene3D" id="2.40.110.10">
    <property type="entry name" value="Butyryl-CoA Dehydrogenase, subunit A, domain 2"/>
    <property type="match status" value="1"/>
</dbReference>
<evidence type="ECO:0000313" key="10">
    <source>
        <dbReference type="EMBL" id="KCZ93240.1"/>
    </source>
</evidence>
<dbReference type="GO" id="GO:0005886">
    <property type="term" value="C:plasma membrane"/>
    <property type="evidence" value="ECO:0007669"/>
    <property type="project" value="TreeGrafter"/>
</dbReference>
<comment type="cofactor">
    <cofactor evidence="1 6">
        <name>FAD</name>
        <dbReference type="ChEBI" id="CHEBI:57692"/>
    </cofactor>
</comment>
<dbReference type="InterPro" id="IPR037069">
    <property type="entry name" value="AcylCoA_DH/ox_N_sf"/>
</dbReference>
<dbReference type="PANTHER" id="PTHR43292:SF3">
    <property type="entry name" value="ACYL-COA DEHYDROGENASE FADE29"/>
    <property type="match status" value="1"/>
</dbReference>
<evidence type="ECO:0000256" key="1">
    <source>
        <dbReference type="ARBA" id="ARBA00001974"/>
    </source>
</evidence>
<dbReference type="Gene3D" id="1.20.140.10">
    <property type="entry name" value="Butyryl-CoA Dehydrogenase, subunit A, domain 3"/>
    <property type="match status" value="1"/>
</dbReference>
<accession>A0A059FRD1</accession>
<dbReference type="InterPro" id="IPR009100">
    <property type="entry name" value="AcylCoA_DH/oxidase_NM_dom_sf"/>
</dbReference>
<comment type="caution">
    <text evidence="10">The sequence shown here is derived from an EMBL/GenBank/DDBJ whole genome shotgun (WGS) entry which is preliminary data.</text>
</comment>
<evidence type="ECO:0000259" key="9">
    <source>
        <dbReference type="Pfam" id="PF02771"/>
    </source>
</evidence>
<dbReference type="AlphaFoldDB" id="A0A059FRD1"/>
<evidence type="ECO:0000259" key="8">
    <source>
        <dbReference type="Pfam" id="PF02770"/>
    </source>
</evidence>
<dbReference type="SUPFAM" id="SSF56645">
    <property type="entry name" value="Acyl-CoA dehydrogenase NM domain-like"/>
    <property type="match status" value="1"/>
</dbReference>
<dbReference type="OrthoDB" id="5716984at2"/>
<dbReference type="GO" id="GO:0050660">
    <property type="term" value="F:flavin adenine dinucleotide binding"/>
    <property type="evidence" value="ECO:0007669"/>
    <property type="project" value="InterPro"/>
</dbReference>
<dbReference type="InterPro" id="IPR009075">
    <property type="entry name" value="AcylCo_DH/oxidase_C"/>
</dbReference>
<sequence>MNLDFSPEDEAFRAEARDWLHDNVPREERPPSDDGMRAFDLAWQKLQYDGGWAGVSWPEEYGGRGLGLTRQLIWYEEYARAGAPNAELLFVGCNHAAPTIMTWGTDEQKQYHLPRILKGEVAWCQGFSEPNNGSDLGGLRCRAIVDGDHLVVNGSKIWTSSAHLADWQELLVRTDTVAPKHKGISWVICDMNTPGIELRPILIMTAPGHHHFNQVFYNNVRIPLSNVVGPLNEGWKVAMSTLGFERGTASMSEQIRYNVVVEKLVEMARERFGASALEHDEIGARLAQLRAESAAVRAMTYSIASRAAGGRPPGSEASLMRAFFSQLQQRIRRIALDVIGEDALELPDTNDPWVRPYLRSYSNTIAAGTSEIQRNIIGERVLGLPR</sequence>
<dbReference type="EMBL" id="ARYK01000002">
    <property type="protein sequence ID" value="KCZ93240.1"/>
    <property type="molecule type" value="Genomic_DNA"/>
</dbReference>
<feature type="domain" description="Acyl-CoA dehydrogenase/oxidase N-terminal" evidence="9">
    <location>
        <begin position="6"/>
        <end position="120"/>
    </location>
</feature>
<evidence type="ECO:0000256" key="2">
    <source>
        <dbReference type="ARBA" id="ARBA00009347"/>
    </source>
</evidence>
<keyword evidence="4 6" id="KW-0274">FAD</keyword>
<organism evidence="10 11">
    <name type="scientific">Hyphomonas johnsonii MHS-2</name>
    <dbReference type="NCBI Taxonomy" id="1280950"/>
    <lineage>
        <taxon>Bacteria</taxon>
        <taxon>Pseudomonadati</taxon>
        <taxon>Pseudomonadota</taxon>
        <taxon>Alphaproteobacteria</taxon>
        <taxon>Hyphomonadales</taxon>
        <taxon>Hyphomonadaceae</taxon>
        <taxon>Hyphomonas</taxon>
    </lineage>
</organism>
<feature type="domain" description="Acyl-CoA oxidase/dehydrogenase middle" evidence="8">
    <location>
        <begin position="124"/>
        <end position="216"/>
    </location>
</feature>
<evidence type="ECO:0000313" key="11">
    <source>
        <dbReference type="Proteomes" id="UP000025171"/>
    </source>
</evidence>
<dbReference type="PATRIC" id="fig|1280950.3.peg.1063"/>
<dbReference type="SUPFAM" id="SSF47203">
    <property type="entry name" value="Acyl-CoA dehydrogenase C-terminal domain-like"/>
    <property type="match status" value="1"/>
</dbReference>
<evidence type="ECO:0000256" key="5">
    <source>
        <dbReference type="ARBA" id="ARBA00023002"/>
    </source>
</evidence>
<dbReference type="Pfam" id="PF00441">
    <property type="entry name" value="Acyl-CoA_dh_1"/>
    <property type="match status" value="1"/>
</dbReference>
<dbReference type="Gene3D" id="1.10.540.10">
    <property type="entry name" value="Acyl-CoA dehydrogenase/oxidase, N-terminal domain"/>
    <property type="match status" value="1"/>
</dbReference>
<dbReference type="Proteomes" id="UP000025171">
    <property type="component" value="Unassembled WGS sequence"/>
</dbReference>
<proteinExistence type="inferred from homology"/>
<dbReference type="InterPro" id="IPR052161">
    <property type="entry name" value="Mycobact_Acyl-CoA_DH"/>
</dbReference>
<evidence type="ECO:0000259" key="7">
    <source>
        <dbReference type="Pfam" id="PF00441"/>
    </source>
</evidence>
<dbReference type="Pfam" id="PF02770">
    <property type="entry name" value="Acyl-CoA_dh_M"/>
    <property type="match status" value="1"/>
</dbReference>
<dbReference type="PANTHER" id="PTHR43292">
    <property type="entry name" value="ACYL-COA DEHYDROGENASE"/>
    <property type="match status" value="1"/>
</dbReference>
<protein>
    <submittedName>
        <fullName evidence="10">Acyl-CoA dehydrogenase</fullName>
    </submittedName>
</protein>
<evidence type="ECO:0000256" key="4">
    <source>
        <dbReference type="ARBA" id="ARBA00022827"/>
    </source>
</evidence>
<dbReference type="GO" id="GO:0016627">
    <property type="term" value="F:oxidoreductase activity, acting on the CH-CH group of donors"/>
    <property type="evidence" value="ECO:0007669"/>
    <property type="project" value="InterPro"/>
</dbReference>
<evidence type="ECO:0000256" key="3">
    <source>
        <dbReference type="ARBA" id="ARBA00022630"/>
    </source>
</evidence>
<keyword evidence="11" id="KW-1185">Reference proteome</keyword>
<name>A0A059FRD1_9PROT</name>
<reference evidence="10 11" key="1">
    <citation type="journal article" date="2014" name="Antonie Van Leeuwenhoek">
        <title>Hyphomonas beringensis sp. nov. and Hyphomonas chukchiensis sp. nov., isolated from surface seawater of the Bering Sea and Chukchi Sea.</title>
        <authorList>
            <person name="Li C."/>
            <person name="Lai Q."/>
            <person name="Li G."/>
            <person name="Dong C."/>
            <person name="Wang J."/>
            <person name="Liao Y."/>
            <person name="Shao Z."/>
        </authorList>
    </citation>
    <scope>NUCLEOTIDE SEQUENCE [LARGE SCALE GENOMIC DNA]</scope>
    <source>
        <strain evidence="10 11">MHS-2</strain>
    </source>
</reference>
<evidence type="ECO:0000256" key="6">
    <source>
        <dbReference type="RuleBase" id="RU362125"/>
    </source>
</evidence>
<dbReference type="InterPro" id="IPR013786">
    <property type="entry name" value="AcylCoA_DH/ox_N"/>
</dbReference>
<dbReference type="eggNOG" id="COG1960">
    <property type="taxonomic scope" value="Bacteria"/>
</dbReference>
<dbReference type="Pfam" id="PF02771">
    <property type="entry name" value="Acyl-CoA_dh_N"/>
    <property type="match status" value="1"/>
</dbReference>
<keyword evidence="5 6" id="KW-0560">Oxidoreductase</keyword>